<feature type="transmembrane region" description="Helical" evidence="1">
    <location>
        <begin position="123"/>
        <end position="139"/>
    </location>
</feature>
<proteinExistence type="predicted"/>
<feature type="signal peptide" evidence="2">
    <location>
        <begin position="1"/>
        <end position="30"/>
    </location>
</feature>
<keyword evidence="1" id="KW-1133">Transmembrane helix</keyword>
<accession>A0A4R2HMF7</accession>
<dbReference type="EMBL" id="SLWO01000001">
    <property type="protein sequence ID" value="TCO30812.1"/>
    <property type="molecule type" value="Genomic_DNA"/>
</dbReference>
<name>A0A4R2HMF7_9SPHI</name>
<dbReference type="Proteomes" id="UP000295684">
    <property type="component" value="Unassembled WGS sequence"/>
</dbReference>
<feature type="chain" id="PRO_5020437226" evidence="2">
    <location>
        <begin position="31"/>
        <end position="148"/>
    </location>
</feature>
<evidence type="ECO:0000256" key="1">
    <source>
        <dbReference type="SAM" id="Phobius"/>
    </source>
</evidence>
<comment type="caution">
    <text evidence="3">The sequence shown here is derived from an EMBL/GenBank/DDBJ whole genome shotgun (WGS) entry which is preliminary data.</text>
</comment>
<keyword evidence="1" id="KW-0472">Membrane</keyword>
<evidence type="ECO:0000313" key="4">
    <source>
        <dbReference type="Proteomes" id="UP000295684"/>
    </source>
</evidence>
<gene>
    <name evidence="3" type="ORF">EV200_101251</name>
</gene>
<evidence type="ECO:0000256" key="2">
    <source>
        <dbReference type="SAM" id="SignalP"/>
    </source>
</evidence>
<dbReference type="AlphaFoldDB" id="A0A4R2HMF7"/>
<reference evidence="3 4" key="1">
    <citation type="submission" date="2019-03" db="EMBL/GenBank/DDBJ databases">
        <title>Genomic Encyclopedia of Type Strains, Phase IV (KMG-IV): sequencing the most valuable type-strain genomes for metagenomic binning, comparative biology and taxonomic classification.</title>
        <authorList>
            <person name="Goeker M."/>
        </authorList>
    </citation>
    <scope>NUCLEOTIDE SEQUENCE [LARGE SCALE GENOMIC DNA]</scope>
    <source>
        <strain evidence="3 4">DSM 103236</strain>
    </source>
</reference>
<keyword evidence="1" id="KW-0812">Transmembrane</keyword>
<sequence>MLPFNQTKKLILSTLLCVCMSILFCQTIQAAAGCRYMGRIYYNRVTNPPNNKYEYYTNESWIQFSSNTSCNSVGNQSATYILSSTVTNRSAKGGRCYVNYANNYTIGAAVTFPRTYQCPIDNQIIYLIIAILPVVYYSFRKQFLIKVR</sequence>
<evidence type="ECO:0000313" key="3">
    <source>
        <dbReference type="EMBL" id="TCO30812.1"/>
    </source>
</evidence>
<organism evidence="3 4">
    <name type="scientific">Pedobacter psychrotolerans</name>
    <dbReference type="NCBI Taxonomy" id="1843235"/>
    <lineage>
        <taxon>Bacteria</taxon>
        <taxon>Pseudomonadati</taxon>
        <taxon>Bacteroidota</taxon>
        <taxon>Sphingobacteriia</taxon>
        <taxon>Sphingobacteriales</taxon>
        <taxon>Sphingobacteriaceae</taxon>
        <taxon>Pedobacter</taxon>
    </lineage>
</organism>
<keyword evidence="2" id="KW-0732">Signal</keyword>
<protein>
    <submittedName>
        <fullName evidence="3">Uncharacterized protein</fullName>
    </submittedName>
</protein>